<dbReference type="AlphaFoldDB" id="A0A0J1IQE2"/>
<protein>
    <recommendedName>
        <fullName evidence="3">Peptidyl-prolyl cis-trans isomerase</fullName>
    </recommendedName>
</protein>
<dbReference type="OrthoDB" id="2404998at2"/>
<dbReference type="Proteomes" id="UP000036045">
    <property type="component" value="Unassembled WGS sequence"/>
</dbReference>
<evidence type="ECO:0000313" key="1">
    <source>
        <dbReference type="EMBL" id="KLV28174.1"/>
    </source>
</evidence>
<keyword evidence="2" id="KW-1185">Reference proteome</keyword>
<accession>A0A0J1IQE2</accession>
<comment type="caution">
    <text evidence="1">The sequence shown here is derived from an EMBL/GenBank/DDBJ whole genome shotgun (WGS) entry which is preliminary data.</text>
</comment>
<dbReference type="EMBL" id="LDPH01000001">
    <property type="protein sequence ID" value="KLV28174.1"/>
    <property type="molecule type" value="Genomic_DNA"/>
</dbReference>
<evidence type="ECO:0008006" key="3">
    <source>
        <dbReference type="Google" id="ProtNLM"/>
    </source>
</evidence>
<dbReference type="PATRIC" id="fig|1397.4.peg.7"/>
<dbReference type="RefSeq" id="WP_047939881.1">
    <property type="nucleotide sequence ID" value="NZ_CP053989.1"/>
</dbReference>
<evidence type="ECO:0000313" key="2">
    <source>
        <dbReference type="Proteomes" id="UP000036045"/>
    </source>
</evidence>
<name>A0A0J1IQE2_NIACI</name>
<organism evidence="1 2">
    <name type="scientific">Niallia circulans</name>
    <name type="common">Bacillus circulans</name>
    <dbReference type="NCBI Taxonomy" id="1397"/>
    <lineage>
        <taxon>Bacteria</taxon>
        <taxon>Bacillati</taxon>
        <taxon>Bacillota</taxon>
        <taxon>Bacilli</taxon>
        <taxon>Bacillales</taxon>
        <taxon>Bacillaceae</taxon>
        <taxon>Niallia</taxon>
    </lineage>
</organism>
<dbReference type="GeneID" id="56349009"/>
<proteinExistence type="predicted"/>
<reference evidence="1 2" key="1">
    <citation type="submission" date="2015-05" db="EMBL/GenBank/DDBJ databases">
        <title>Whole genome sequence and identification of bacterial endophytes from Costus igneus.</title>
        <authorList>
            <person name="Lee Y.P."/>
            <person name="Gan H.M."/>
            <person name="Eng W."/>
            <person name="Wheatley M.S."/>
            <person name="Caraballo A."/>
            <person name="Polter S."/>
            <person name="Savka M.A."/>
            <person name="Hudson A.O."/>
        </authorList>
    </citation>
    <scope>NUCLEOTIDE SEQUENCE [LARGE SCALE GENOMIC DNA]</scope>
    <source>
        <strain evidence="1 2">RIT379</strain>
    </source>
</reference>
<gene>
    <name evidence="1" type="ORF">ABW02_00030</name>
</gene>
<sequence>MDSIIQVSGLVNFPITIDPTVWIFDDRKQSADTVFAPVEVKDELEAYTKEASKHWDQEITEGAKAPEQSTKTYKKVEMLTGTFYMALAPFIKNAEPQEEATTLLITTEEAEYAIPLEKIDSIFLLFCVKGKPLTEDGPVHIFDQTKGPDQTPIKNIRAFKIT</sequence>